<dbReference type="Pfam" id="PF00505">
    <property type="entry name" value="HMG_box"/>
    <property type="match status" value="1"/>
</dbReference>
<feature type="compositionally biased region" description="Basic residues" evidence="4">
    <location>
        <begin position="100"/>
        <end position="111"/>
    </location>
</feature>
<evidence type="ECO:0000313" key="8">
    <source>
        <dbReference type="Proteomes" id="UP000518752"/>
    </source>
</evidence>
<dbReference type="OrthoDB" id="6247875at2759"/>
<feature type="region of interest" description="Disordered" evidence="4">
    <location>
        <begin position="147"/>
        <end position="185"/>
    </location>
</feature>
<feature type="region of interest" description="Disordered" evidence="4">
    <location>
        <begin position="542"/>
        <end position="567"/>
    </location>
</feature>
<dbReference type="InterPro" id="IPR036910">
    <property type="entry name" value="HMG_box_dom_sf"/>
</dbReference>
<evidence type="ECO:0000259" key="5">
    <source>
        <dbReference type="PROSITE" id="PS50118"/>
    </source>
</evidence>
<dbReference type="SUPFAM" id="SSF47095">
    <property type="entry name" value="HMG-box"/>
    <property type="match status" value="1"/>
</dbReference>
<keyword evidence="1 3" id="KW-0238">DNA-binding</keyword>
<keyword evidence="3" id="KW-0539">Nucleus</keyword>
<feature type="region of interest" description="Disordered" evidence="4">
    <location>
        <begin position="74"/>
        <end position="130"/>
    </location>
</feature>
<proteinExistence type="predicted"/>
<dbReference type="PANTHER" id="PTHR10270:SF161">
    <property type="entry name" value="SEX-DETERMINING REGION Y PROTEIN"/>
    <property type="match status" value="1"/>
</dbReference>
<feature type="DNA-binding region" description="HMG box" evidence="3">
    <location>
        <begin position="13"/>
        <end position="85"/>
    </location>
</feature>
<feature type="compositionally biased region" description="Low complexity" evidence="4">
    <location>
        <begin position="114"/>
        <end position="127"/>
    </location>
</feature>
<keyword evidence="8" id="KW-1185">Reference proteome</keyword>
<dbReference type="EMBL" id="JAACJN010000488">
    <property type="protein sequence ID" value="KAF5342803.1"/>
    <property type="molecule type" value="Genomic_DNA"/>
</dbReference>
<feature type="compositionally biased region" description="Low complexity" evidence="4">
    <location>
        <begin position="310"/>
        <end position="324"/>
    </location>
</feature>
<dbReference type="GO" id="GO:0030154">
    <property type="term" value="P:cell differentiation"/>
    <property type="evidence" value="ECO:0007669"/>
    <property type="project" value="TreeGrafter"/>
</dbReference>
<comment type="caution">
    <text evidence="7">The sequence shown here is derived from an EMBL/GenBank/DDBJ whole genome shotgun (WGS) entry which is preliminary data.</text>
</comment>
<dbReference type="GO" id="GO:0000978">
    <property type="term" value="F:RNA polymerase II cis-regulatory region sequence-specific DNA binding"/>
    <property type="evidence" value="ECO:0007669"/>
    <property type="project" value="TreeGrafter"/>
</dbReference>
<feature type="compositionally biased region" description="Low complexity" evidence="4">
    <location>
        <begin position="217"/>
        <end position="239"/>
    </location>
</feature>
<keyword evidence="2" id="KW-0804">Transcription</keyword>
<protein>
    <recommendedName>
        <fullName evidence="5">HMG box domain-containing protein</fullName>
    </recommendedName>
</protein>
<dbReference type="AlphaFoldDB" id="A0A8H5MCL0"/>
<feature type="region of interest" description="Disordered" evidence="4">
    <location>
        <begin position="473"/>
        <end position="517"/>
    </location>
</feature>
<dbReference type="InterPro" id="IPR009071">
    <property type="entry name" value="HMG_box_dom"/>
</dbReference>
<dbReference type="SMART" id="SM00398">
    <property type="entry name" value="HMG"/>
    <property type="match status" value="1"/>
</dbReference>
<dbReference type="CDD" id="cd01389">
    <property type="entry name" value="HMG-box_ROX1-like"/>
    <property type="match status" value="1"/>
</dbReference>
<accession>A0A8H5MCL0</accession>
<feature type="region of interest" description="Disordered" evidence="4">
    <location>
        <begin position="216"/>
        <end position="239"/>
    </location>
</feature>
<evidence type="ECO:0000313" key="6">
    <source>
        <dbReference type="EMBL" id="KAF5342803.1"/>
    </source>
</evidence>
<dbReference type="GO" id="GO:0001228">
    <property type="term" value="F:DNA-binding transcription activator activity, RNA polymerase II-specific"/>
    <property type="evidence" value="ECO:0007669"/>
    <property type="project" value="TreeGrafter"/>
</dbReference>
<feature type="compositionally biased region" description="Basic and acidic residues" evidence="4">
    <location>
        <begin position="74"/>
        <end position="83"/>
    </location>
</feature>
<gene>
    <name evidence="7" type="ORF">D9757_005015</name>
    <name evidence="6" type="ORF">D9757_014904</name>
</gene>
<evidence type="ECO:0000313" key="7">
    <source>
        <dbReference type="EMBL" id="KAF5389032.1"/>
    </source>
</evidence>
<evidence type="ECO:0000256" key="2">
    <source>
        <dbReference type="ARBA" id="ARBA00023163"/>
    </source>
</evidence>
<dbReference type="InterPro" id="IPR050140">
    <property type="entry name" value="SRY-related_HMG-box_TF-like"/>
</dbReference>
<name>A0A8H5MCL0_9AGAR</name>
<feature type="region of interest" description="Disordered" evidence="4">
    <location>
        <begin position="293"/>
        <end position="324"/>
    </location>
</feature>
<reference evidence="7 8" key="1">
    <citation type="journal article" date="2020" name="ISME J.">
        <title>Uncovering the hidden diversity of litter-decomposition mechanisms in mushroom-forming fungi.</title>
        <authorList>
            <person name="Floudas D."/>
            <person name="Bentzer J."/>
            <person name="Ahren D."/>
            <person name="Johansson T."/>
            <person name="Persson P."/>
            <person name="Tunlid A."/>
        </authorList>
    </citation>
    <scope>NUCLEOTIDE SEQUENCE [LARGE SCALE GENOMIC DNA]</scope>
    <source>
        <strain evidence="7 8">CBS 406.79</strain>
    </source>
</reference>
<feature type="compositionally biased region" description="Low complexity" evidence="4">
    <location>
        <begin position="163"/>
        <end position="173"/>
    </location>
</feature>
<dbReference type="EMBL" id="JAACJN010000024">
    <property type="protein sequence ID" value="KAF5389032.1"/>
    <property type="molecule type" value="Genomic_DNA"/>
</dbReference>
<organism evidence="7 8">
    <name type="scientific">Collybiopsis confluens</name>
    <dbReference type="NCBI Taxonomy" id="2823264"/>
    <lineage>
        <taxon>Eukaryota</taxon>
        <taxon>Fungi</taxon>
        <taxon>Dikarya</taxon>
        <taxon>Basidiomycota</taxon>
        <taxon>Agaricomycotina</taxon>
        <taxon>Agaricomycetes</taxon>
        <taxon>Agaricomycetidae</taxon>
        <taxon>Agaricales</taxon>
        <taxon>Marasmiineae</taxon>
        <taxon>Omphalotaceae</taxon>
        <taxon>Collybiopsis</taxon>
    </lineage>
</organism>
<dbReference type="PANTHER" id="PTHR10270">
    <property type="entry name" value="SOX TRANSCRIPTION FACTOR"/>
    <property type="match status" value="1"/>
</dbReference>
<feature type="compositionally biased region" description="Polar residues" evidence="4">
    <location>
        <begin position="149"/>
        <end position="161"/>
    </location>
</feature>
<sequence>MPKVKKARDPHHIPRPPNSFFLYRQERLPALQQEYAARGTPLLATELAKILGQEFRQLSTEMKARLEEKRLEVELQHQRDHPGWKFAPKKAQQAESKVVHPPKAKKGRGITKKAASTAGSSSQATGQPADGSPNCFYSTFYVQPPAYPNAQTPKGSASLAPQSRPRSTPVSASPAPPASERSDIHDLNTVAPIELPHSIQGTPLNVYPNVGFEGRGSVSSAGRPASSASSVSQSSLNSSSCASTADMSAILRVQSPASNFDSTSPASSAYQSRAPSQVLYQNSVPMDLPVVQQRPSHASGEYSIPQVSFHHPSGSHPHLTSSSSQYPVSTFNSMSSLHVAASQDNGASSNGEFYHFPVLWPGVESRAGLGRDEIVVPGVAPDAFELDFGSQPLENYDTQTMQDDLSILQNDFRALERWIQESNGESNEQHVEQAADLDVSIENVDTIPEEKQTEIDHSEVSVRDFSVLQSNDGQVLSSHTTDEAPVQRGSVRDLSEDASSSIDGSSDVVISPTTRISPEESGQLLYRTSECHLGFSYPNFFLEESPSSQSEDSYPELLLSQAADLDD</sequence>
<dbReference type="PROSITE" id="PS50118">
    <property type="entry name" value="HMG_BOX_2"/>
    <property type="match status" value="1"/>
</dbReference>
<dbReference type="Proteomes" id="UP000518752">
    <property type="component" value="Unassembled WGS sequence"/>
</dbReference>
<evidence type="ECO:0000256" key="1">
    <source>
        <dbReference type="ARBA" id="ARBA00023125"/>
    </source>
</evidence>
<dbReference type="GO" id="GO:0005634">
    <property type="term" value="C:nucleus"/>
    <property type="evidence" value="ECO:0007669"/>
    <property type="project" value="UniProtKB-UniRule"/>
</dbReference>
<feature type="compositionally biased region" description="Low complexity" evidence="4">
    <location>
        <begin position="499"/>
        <end position="511"/>
    </location>
</feature>
<evidence type="ECO:0000256" key="3">
    <source>
        <dbReference type="PROSITE-ProRule" id="PRU00267"/>
    </source>
</evidence>
<feature type="domain" description="HMG box" evidence="5">
    <location>
        <begin position="13"/>
        <end position="85"/>
    </location>
</feature>
<evidence type="ECO:0000256" key="4">
    <source>
        <dbReference type="SAM" id="MobiDB-lite"/>
    </source>
</evidence>
<dbReference type="Gene3D" id="1.10.30.10">
    <property type="entry name" value="High mobility group box domain"/>
    <property type="match status" value="1"/>
</dbReference>